<protein>
    <recommendedName>
        <fullName evidence="2">Ribosome-binding factor A</fullName>
    </recommendedName>
</protein>
<dbReference type="HAMAP" id="MF_00003">
    <property type="entry name" value="RbfA"/>
    <property type="match status" value="1"/>
</dbReference>
<evidence type="ECO:0000256" key="2">
    <source>
        <dbReference type="HAMAP-Rule" id="MF_00003"/>
    </source>
</evidence>
<dbReference type="InterPro" id="IPR023799">
    <property type="entry name" value="RbfA_dom_sf"/>
</dbReference>
<dbReference type="PANTHER" id="PTHR33515:SF1">
    <property type="entry name" value="RIBOSOME-BINDING FACTOR A, CHLOROPLASTIC-RELATED"/>
    <property type="match status" value="1"/>
</dbReference>
<sequence length="122" mass="14310">MSNRTIRIAELVQRELGTYLHTKYKQEAVAITVAGVEVAPDLKTGKVFFSIFGDDETVAERFRWLLRKRGELRRELAKHIKIKHSPDWVFQMDEAINRGNRVLDLLDDIDRADRDREKETNE</sequence>
<dbReference type="EMBL" id="CP119075">
    <property type="protein sequence ID" value="WED66713.1"/>
    <property type="molecule type" value="Genomic_DNA"/>
</dbReference>
<dbReference type="Pfam" id="PF02033">
    <property type="entry name" value="RBFA"/>
    <property type="match status" value="1"/>
</dbReference>
<organism evidence="3 4">
    <name type="scientific">Synoicihabitans lomoniglobus</name>
    <dbReference type="NCBI Taxonomy" id="2909285"/>
    <lineage>
        <taxon>Bacteria</taxon>
        <taxon>Pseudomonadati</taxon>
        <taxon>Verrucomicrobiota</taxon>
        <taxon>Opitutia</taxon>
        <taxon>Opitutales</taxon>
        <taxon>Opitutaceae</taxon>
        <taxon>Synoicihabitans</taxon>
    </lineage>
</organism>
<dbReference type="GO" id="GO:0005829">
    <property type="term" value="C:cytosol"/>
    <property type="evidence" value="ECO:0007669"/>
    <property type="project" value="TreeGrafter"/>
</dbReference>
<keyword evidence="1 2" id="KW-0690">Ribosome biogenesis</keyword>
<dbReference type="NCBIfam" id="TIGR00082">
    <property type="entry name" value="rbfA"/>
    <property type="match status" value="1"/>
</dbReference>
<gene>
    <name evidence="2 3" type="primary">rbfA</name>
    <name evidence="3" type="ORF">PXH66_07605</name>
</gene>
<dbReference type="GO" id="GO:0043024">
    <property type="term" value="F:ribosomal small subunit binding"/>
    <property type="evidence" value="ECO:0007669"/>
    <property type="project" value="TreeGrafter"/>
</dbReference>
<keyword evidence="2" id="KW-0963">Cytoplasm</keyword>
<keyword evidence="4" id="KW-1185">Reference proteome</keyword>
<dbReference type="Gene3D" id="3.30.300.20">
    <property type="match status" value="1"/>
</dbReference>
<comment type="function">
    <text evidence="2">One of several proteins that assist in the late maturation steps of the functional core of the 30S ribosomal subunit. Associates with free 30S ribosomal subunits (but not with 30S subunits that are part of 70S ribosomes or polysomes). Required for efficient processing of 16S rRNA. May interact with the 5'-terminal helix region of 16S rRNA.</text>
</comment>
<dbReference type="InterPro" id="IPR015946">
    <property type="entry name" value="KH_dom-like_a/b"/>
</dbReference>
<dbReference type="RefSeq" id="WP_330928875.1">
    <property type="nucleotide sequence ID" value="NZ_CP119075.1"/>
</dbReference>
<name>A0AAF0CRF9_9BACT</name>
<evidence type="ECO:0000256" key="1">
    <source>
        <dbReference type="ARBA" id="ARBA00022517"/>
    </source>
</evidence>
<reference evidence="3" key="1">
    <citation type="submission" date="2023-03" db="EMBL/GenBank/DDBJ databases">
        <title>Lomoglobus Profundus gen. nov., sp. nov., a novel member of the phylum Verrucomicrobia, isolated from deep-marine sediment of South China Sea.</title>
        <authorList>
            <person name="Ahmad T."/>
            <person name="Ishaq S.E."/>
            <person name="Wang F."/>
        </authorList>
    </citation>
    <scope>NUCLEOTIDE SEQUENCE</scope>
    <source>
        <strain evidence="3">LMO-M01</strain>
    </source>
</reference>
<dbReference type="KEGG" id="slom:PXH66_07605"/>
<dbReference type="SUPFAM" id="SSF89919">
    <property type="entry name" value="Ribosome-binding factor A, RbfA"/>
    <property type="match status" value="1"/>
</dbReference>
<comment type="subcellular location">
    <subcellularLocation>
        <location evidence="2">Cytoplasm</location>
    </subcellularLocation>
</comment>
<dbReference type="AlphaFoldDB" id="A0AAF0CRF9"/>
<comment type="similarity">
    <text evidence="2">Belongs to the RbfA family.</text>
</comment>
<dbReference type="InterPro" id="IPR000238">
    <property type="entry name" value="RbfA"/>
</dbReference>
<proteinExistence type="inferred from homology"/>
<comment type="subunit">
    <text evidence="2">Monomer. Binds 30S ribosomal subunits, but not 50S ribosomal subunits or 70S ribosomes.</text>
</comment>
<dbReference type="Proteomes" id="UP001218638">
    <property type="component" value="Chromosome"/>
</dbReference>
<evidence type="ECO:0000313" key="4">
    <source>
        <dbReference type="Proteomes" id="UP001218638"/>
    </source>
</evidence>
<accession>A0AAF0CRF9</accession>
<dbReference type="PANTHER" id="PTHR33515">
    <property type="entry name" value="RIBOSOME-BINDING FACTOR A, CHLOROPLASTIC-RELATED"/>
    <property type="match status" value="1"/>
</dbReference>
<dbReference type="GO" id="GO:0030490">
    <property type="term" value="P:maturation of SSU-rRNA"/>
    <property type="evidence" value="ECO:0007669"/>
    <property type="project" value="UniProtKB-UniRule"/>
</dbReference>
<evidence type="ECO:0000313" key="3">
    <source>
        <dbReference type="EMBL" id="WED66713.1"/>
    </source>
</evidence>